<dbReference type="SMART" id="SM00955">
    <property type="entry name" value="RNB"/>
    <property type="match status" value="1"/>
</dbReference>
<reference evidence="2 3" key="1">
    <citation type="submission" date="2016-12" db="EMBL/GenBank/DDBJ databases">
        <authorList>
            <person name="Song W.-J."/>
            <person name="Kurnit D.M."/>
        </authorList>
    </citation>
    <scope>NUCLEOTIDE SEQUENCE [LARGE SCALE GENOMIC DNA]</scope>
    <source>
        <strain evidence="2 3">DSM 11393</strain>
    </source>
</reference>
<accession>A0A1M7RWX2</accession>
<dbReference type="Proteomes" id="UP000186469">
    <property type="component" value="Unassembled WGS sequence"/>
</dbReference>
<dbReference type="PANTHER" id="PTHR23355">
    <property type="entry name" value="RIBONUCLEASE"/>
    <property type="match status" value="1"/>
</dbReference>
<evidence type="ECO:0000259" key="1">
    <source>
        <dbReference type="SMART" id="SM00955"/>
    </source>
</evidence>
<dbReference type="PANTHER" id="PTHR23355:SF59">
    <property type="entry name" value="EXORIBONUCLEASE II, MITOCHONDRIAL"/>
    <property type="match status" value="1"/>
</dbReference>
<evidence type="ECO:0000313" key="2">
    <source>
        <dbReference type="EMBL" id="SHN50532.1"/>
    </source>
</evidence>
<dbReference type="SUPFAM" id="SSF50249">
    <property type="entry name" value="Nucleic acid-binding proteins"/>
    <property type="match status" value="1"/>
</dbReference>
<evidence type="ECO:0000313" key="3">
    <source>
        <dbReference type="Proteomes" id="UP000186469"/>
    </source>
</evidence>
<dbReference type="GO" id="GO:0000175">
    <property type="term" value="F:3'-5'-RNA exonuclease activity"/>
    <property type="evidence" value="ECO:0007669"/>
    <property type="project" value="TreeGrafter"/>
</dbReference>
<dbReference type="AlphaFoldDB" id="A0A1M7RWX2"/>
<dbReference type="InterPro" id="IPR001900">
    <property type="entry name" value="RNase_II/R"/>
</dbReference>
<gene>
    <name evidence="2" type="ORF">SAMN02745728_00257</name>
</gene>
<dbReference type="RefSeq" id="WP_072695692.1">
    <property type="nucleotide sequence ID" value="NZ_FRDI01000002.1"/>
</dbReference>
<protein>
    <submittedName>
        <fullName evidence="2">Exoribonuclease-2</fullName>
    </submittedName>
</protein>
<dbReference type="InterPro" id="IPR012340">
    <property type="entry name" value="NA-bd_OB-fold"/>
</dbReference>
<dbReference type="EMBL" id="FRDI01000002">
    <property type="protein sequence ID" value="SHN50532.1"/>
    <property type="molecule type" value="Genomic_DNA"/>
</dbReference>
<dbReference type="STRING" id="1121455.SAMN02745728_00257"/>
<sequence length="792" mass="90140">MNDNLTPKPLKINTVVEFLQDNIPQQAWVLEIEENKVRLLALNSREINMPLGRVLPWGRVEYSAQKSKEDIFALLRLHQKRRQSLTQGINPLLLWELSHAEEKIASAEWFAELAFDKIAENWLADGVAAVGQVLLQCKTHFKFNPPVFELYSNEQVEARLAKENTEKLQASLVERGQNFFKALWEVHLRNRSLSDVLKQFTLEPEIVKVLFELLQEAVASPLKKEQNELWRKLTKSLGDGQHLPLQLAQAWGLLPSHYNFWFDRAGYDPNFEWNKNFSAELEQVKEKIDFFSKQEALFSAEQIACLQEDNTQSENSPWSKLVSIDSQSTLDIDDAFYLEENEVGFKIYFALACPALFFDVATQIENFHGNQLSLINQIFFRASSVYLPEGSFHMLPIELATDLLSLVAEQKRPALLVELCLNNNCEVLSCKPTFGLIKVAARLSFEEVETVLNQATKEQGSMPESKLVDKTLLNRFEMLHRVNNLASKLNAKRIFNGAVIIQKPETEIKITTEDGEAVTNFYFNSLRVEELEALKSSKTWAALDKVKVSVGLAVENPLAFDLVGELMILVNSALAKWAKENELPLFYRTQDVQVPDEYAGVWKEPADIARIVKGLSGAQLELSPKRHIGIGTEAYATFSSPLRRYVDLINEYQLIAKLCSLDPALSEHLSSLNLKPKLLSLEELKKISSSLVSHTDATMQLQRFRTRYLKLLALKQANEVNNEDCWQPATITDIRDYFVFVSLDTAQIIVRGKRSSFDSQIVLGQNVLVRLTRINPLANEINIAEVRLINFN</sequence>
<dbReference type="OrthoDB" id="5288992at2"/>
<dbReference type="GO" id="GO:0006402">
    <property type="term" value="P:mRNA catabolic process"/>
    <property type="evidence" value="ECO:0007669"/>
    <property type="project" value="TreeGrafter"/>
</dbReference>
<organism evidence="2 3">
    <name type="scientific">Desulfovibrio litoralis DSM 11393</name>
    <dbReference type="NCBI Taxonomy" id="1121455"/>
    <lineage>
        <taxon>Bacteria</taxon>
        <taxon>Pseudomonadati</taxon>
        <taxon>Thermodesulfobacteriota</taxon>
        <taxon>Desulfovibrionia</taxon>
        <taxon>Desulfovibrionales</taxon>
        <taxon>Desulfovibrionaceae</taxon>
        <taxon>Desulfovibrio</taxon>
    </lineage>
</organism>
<dbReference type="InterPro" id="IPR050180">
    <property type="entry name" value="RNR_Ribonuclease"/>
</dbReference>
<dbReference type="GO" id="GO:0000932">
    <property type="term" value="C:P-body"/>
    <property type="evidence" value="ECO:0007669"/>
    <property type="project" value="TreeGrafter"/>
</dbReference>
<feature type="domain" description="RNB" evidence="1">
    <location>
        <begin position="315"/>
        <end position="660"/>
    </location>
</feature>
<keyword evidence="3" id="KW-1185">Reference proteome</keyword>
<dbReference type="GO" id="GO:0003723">
    <property type="term" value="F:RNA binding"/>
    <property type="evidence" value="ECO:0007669"/>
    <property type="project" value="InterPro"/>
</dbReference>
<dbReference type="Pfam" id="PF00773">
    <property type="entry name" value="RNB"/>
    <property type="match status" value="1"/>
</dbReference>
<name>A0A1M7RWX2_9BACT</name>
<proteinExistence type="predicted"/>